<evidence type="ECO:0008006" key="3">
    <source>
        <dbReference type="Google" id="ProtNLM"/>
    </source>
</evidence>
<protein>
    <recommendedName>
        <fullName evidence="3">Four helix bundle protein</fullName>
    </recommendedName>
</protein>
<evidence type="ECO:0000313" key="2">
    <source>
        <dbReference type="Proteomes" id="UP000231198"/>
    </source>
</evidence>
<evidence type="ECO:0000313" key="1">
    <source>
        <dbReference type="EMBL" id="PIS15905.1"/>
    </source>
</evidence>
<dbReference type="InterPro" id="IPR036583">
    <property type="entry name" value="23S_rRNA_IVS_sf"/>
</dbReference>
<dbReference type="EMBL" id="PEZG01000026">
    <property type="protein sequence ID" value="PIS15905.1"/>
    <property type="molecule type" value="Genomic_DNA"/>
</dbReference>
<dbReference type="CDD" id="cd16377">
    <property type="entry name" value="23S_rRNA_IVP_like"/>
    <property type="match status" value="1"/>
</dbReference>
<reference evidence="2" key="1">
    <citation type="submission" date="2017-09" db="EMBL/GenBank/DDBJ databases">
        <title>Depth-based differentiation of microbial function through sediment-hosted aquifers and enrichment of novel symbionts in the deep terrestrial subsurface.</title>
        <authorList>
            <person name="Probst A.J."/>
            <person name="Ladd B."/>
            <person name="Jarett J.K."/>
            <person name="Geller-Mcgrath D.E."/>
            <person name="Sieber C.M.K."/>
            <person name="Emerson J.B."/>
            <person name="Anantharaman K."/>
            <person name="Thomas B.C."/>
            <person name="Malmstrom R."/>
            <person name="Stieglmeier M."/>
            <person name="Klingl A."/>
            <person name="Woyke T."/>
            <person name="Ryan C.M."/>
            <person name="Banfield J.F."/>
        </authorList>
    </citation>
    <scope>NUCLEOTIDE SEQUENCE [LARGE SCALE GENOMIC DNA]</scope>
</reference>
<dbReference type="InterPro" id="IPR012657">
    <property type="entry name" value="23S_rRNA-intervening_sequence"/>
</dbReference>
<comment type="caution">
    <text evidence="1">The sequence shown here is derived from an EMBL/GenBank/DDBJ whole genome shotgun (WGS) entry which is preliminary data.</text>
</comment>
<sequence>MNKFEKLKVWQESLVLVQKIYTLSGRLPRSEERNLIDQIKRSTVSVSLNIAEGSGAENDKEFKRYLNVAKKSITEVQATLKIIDFLYNIKVEEVETKALEILKMLNGLIKYLKRKSEN</sequence>
<dbReference type="AlphaFoldDB" id="A0A2H0WTG0"/>
<proteinExistence type="predicted"/>
<accession>A0A2H0WTG0</accession>
<dbReference type="Gene3D" id="1.20.1440.60">
    <property type="entry name" value="23S rRNA-intervening sequence"/>
    <property type="match status" value="1"/>
</dbReference>
<name>A0A2H0WTG0_9BACT</name>
<dbReference type="Proteomes" id="UP000231198">
    <property type="component" value="Unassembled WGS sequence"/>
</dbReference>
<organism evidence="1 2">
    <name type="scientific">Candidatus Roizmanbacteria bacterium CG09_land_8_20_14_0_10_41_9</name>
    <dbReference type="NCBI Taxonomy" id="1974850"/>
    <lineage>
        <taxon>Bacteria</taxon>
        <taxon>Candidatus Roizmaniibacteriota</taxon>
    </lineage>
</organism>
<dbReference type="PANTHER" id="PTHR38471">
    <property type="entry name" value="FOUR HELIX BUNDLE PROTEIN"/>
    <property type="match status" value="1"/>
</dbReference>
<dbReference type="SUPFAM" id="SSF158446">
    <property type="entry name" value="IVS-encoded protein-like"/>
    <property type="match status" value="1"/>
</dbReference>
<dbReference type="NCBIfam" id="TIGR02436">
    <property type="entry name" value="four helix bundle protein"/>
    <property type="match status" value="1"/>
</dbReference>
<dbReference type="PANTHER" id="PTHR38471:SF2">
    <property type="entry name" value="FOUR HELIX BUNDLE PROTEIN"/>
    <property type="match status" value="1"/>
</dbReference>
<gene>
    <name evidence="1" type="ORF">COT62_01210</name>
</gene>
<dbReference type="Pfam" id="PF05635">
    <property type="entry name" value="23S_rRNA_IVP"/>
    <property type="match status" value="1"/>
</dbReference>